<dbReference type="Proteomes" id="UP001445335">
    <property type="component" value="Unassembled WGS sequence"/>
</dbReference>
<dbReference type="AlphaFoldDB" id="A0AAW1QKS1"/>
<proteinExistence type="predicted"/>
<sequence length="217" mass="21849">MQARALHLAVLLCAVATVLGGRPVNVAVRVGAPGELPSAAAPGPNPVQPYADTLFIVAAPSAALTGDELVMTGVHGMQHFVTADMGTGAVTTEAFANSSTGSPLLSPSGQWLGSPVAVLRATQGGNATAALLLLSEPRYDHVKRALTFHTKILPVDGTAALPTIGGAAGRLVAEKAAGVGPVVLTQPPDATAPLTGVALFIDLSSQNMGAHGRTEDW</sequence>
<evidence type="ECO:0000313" key="3">
    <source>
        <dbReference type="Proteomes" id="UP001445335"/>
    </source>
</evidence>
<evidence type="ECO:0008006" key="4">
    <source>
        <dbReference type="Google" id="ProtNLM"/>
    </source>
</evidence>
<gene>
    <name evidence="2" type="ORF">WJX81_003443</name>
</gene>
<evidence type="ECO:0000256" key="1">
    <source>
        <dbReference type="SAM" id="SignalP"/>
    </source>
</evidence>
<keyword evidence="1" id="KW-0732">Signal</keyword>
<accession>A0AAW1QKS1</accession>
<evidence type="ECO:0000313" key="2">
    <source>
        <dbReference type="EMBL" id="KAK9821957.1"/>
    </source>
</evidence>
<organism evidence="2 3">
    <name type="scientific">Elliptochloris bilobata</name>
    <dbReference type="NCBI Taxonomy" id="381761"/>
    <lineage>
        <taxon>Eukaryota</taxon>
        <taxon>Viridiplantae</taxon>
        <taxon>Chlorophyta</taxon>
        <taxon>core chlorophytes</taxon>
        <taxon>Trebouxiophyceae</taxon>
        <taxon>Trebouxiophyceae incertae sedis</taxon>
        <taxon>Elliptochloris clade</taxon>
        <taxon>Elliptochloris</taxon>
    </lineage>
</organism>
<protein>
    <recommendedName>
        <fullName evidence="4">CHRD domain-containing protein</fullName>
    </recommendedName>
</protein>
<name>A0AAW1QKS1_9CHLO</name>
<reference evidence="2 3" key="1">
    <citation type="journal article" date="2024" name="Nat. Commun.">
        <title>Phylogenomics reveals the evolutionary origins of lichenization in chlorophyte algae.</title>
        <authorList>
            <person name="Puginier C."/>
            <person name="Libourel C."/>
            <person name="Otte J."/>
            <person name="Skaloud P."/>
            <person name="Haon M."/>
            <person name="Grisel S."/>
            <person name="Petersen M."/>
            <person name="Berrin J.G."/>
            <person name="Delaux P.M."/>
            <person name="Dal Grande F."/>
            <person name="Keller J."/>
        </authorList>
    </citation>
    <scope>NUCLEOTIDE SEQUENCE [LARGE SCALE GENOMIC DNA]</scope>
    <source>
        <strain evidence="2 3">SAG 245.80</strain>
    </source>
</reference>
<feature type="chain" id="PRO_5043486413" description="CHRD domain-containing protein" evidence="1">
    <location>
        <begin position="21"/>
        <end position="217"/>
    </location>
</feature>
<feature type="signal peptide" evidence="1">
    <location>
        <begin position="1"/>
        <end position="20"/>
    </location>
</feature>
<dbReference type="EMBL" id="JALJOU010000093">
    <property type="protein sequence ID" value="KAK9821957.1"/>
    <property type="molecule type" value="Genomic_DNA"/>
</dbReference>
<keyword evidence="3" id="KW-1185">Reference proteome</keyword>
<comment type="caution">
    <text evidence="2">The sequence shown here is derived from an EMBL/GenBank/DDBJ whole genome shotgun (WGS) entry which is preliminary data.</text>
</comment>